<dbReference type="GO" id="GO:0022857">
    <property type="term" value="F:transmembrane transporter activity"/>
    <property type="evidence" value="ECO:0007669"/>
    <property type="project" value="TreeGrafter"/>
</dbReference>
<evidence type="ECO:0000256" key="4">
    <source>
        <dbReference type="ARBA" id="ARBA00022989"/>
    </source>
</evidence>
<sequence>RQAAERELVRLLDMRLLPTIIVIYVLNYIDRVAVTSARLQGLEQDLNLTNIQYNTVIAILFASYAPFQIPSNMVIPRFLVVCDRLPQLTKTFAGIMVCCVFIGLPE</sequence>
<dbReference type="STRING" id="742152.A0A2H3JA11"/>
<feature type="non-terminal residue" evidence="6">
    <location>
        <position position="106"/>
    </location>
</feature>
<dbReference type="OMA" id="HTQHEDD"/>
<dbReference type="SUPFAM" id="SSF103473">
    <property type="entry name" value="MFS general substrate transporter"/>
    <property type="match status" value="1"/>
</dbReference>
<dbReference type="PANTHER" id="PTHR43791:SF36">
    <property type="entry name" value="TRANSPORTER, PUTATIVE (AFU_ORTHOLOGUE AFUA_6G08340)-RELATED"/>
    <property type="match status" value="1"/>
</dbReference>
<accession>A0A2H3JA11</accession>
<protein>
    <recommendedName>
        <fullName evidence="8">MFS general substrate transporter</fullName>
    </recommendedName>
</protein>
<dbReference type="OrthoDB" id="2802108at2759"/>
<evidence type="ECO:0000256" key="1">
    <source>
        <dbReference type="ARBA" id="ARBA00004141"/>
    </source>
</evidence>
<dbReference type="Gene3D" id="1.20.1250.20">
    <property type="entry name" value="MFS general substrate transporter like domains"/>
    <property type="match status" value="1"/>
</dbReference>
<evidence type="ECO:0008006" key="8">
    <source>
        <dbReference type="Google" id="ProtNLM"/>
    </source>
</evidence>
<reference evidence="6 7" key="1">
    <citation type="journal article" date="2012" name="Science">
        <title>The Paleozoic origin of enzymatic lignin decomposition reconstructed from 31 fungal genomes.</title>
        <authorList>
            <person name="Floudas D."/>
            <person name="Binder M."/>
            <person name="Riley R."/>
            <person name="Barry K."/>
            <person name="Blanchette R.A."/>
            <person name="Henrissat B."/>
            <person name="Martinez A.T."/>
            <person name="Otillar R."/>
            <person name="Spatafora J.W."/>
            <person name="Yadav J.S."/>
            <person name="Aerts A."/>
            <person name="Benoit I."/>
            <person name="Boyd A."/>
            <person name="Carlson A."/>
            <person name="Copeland A."/>
            <person name="Coutinho P.M."/>
            <person name="de Vries R.P."/>
            <person name="Ferreira P."/>
            <person name="Findley K."/>
            <person name="Foster B."/>
            <person name="Gaskell J."/>
            <person name="Glotzer D."/>
            <person name="Gorecki P."/>
            <person name="Heitman J."/>
            <person name="Hesse C."/>
            <person name="Hori C."/>
            <person name="Igarashi K."/>
            <person name="Jurgens J.A."/>
            <person name="Kallen N."/>
            <person name="Kersten P."/>
            <person name="Kohler A."/>
            <person name="Kuees U."/>
            <person name="Kumar T.K.A."/>
            <person name="Kuo A."/>
            <person name="LaButti K."/>
            <person name="Larrondo L.F."/>
            <person name="Lindquist E."/>
            <person name="Ling A."/>
            <person name="Lombard V."/>
            <person name="Lucas S."/>
            <person name="Lundell T."/>
            <person name="Martin R."/>
            <person name="McLaughlin D.J."/>
            <person name="Morgenstern I."/>
            <person name="Morin E."/>
            <person name="Murat C."/>
            <person name="Nagy L.G."/>
            <person name="Nolan M."/>
            <person name="Ohm R.A."/>
            <person name="Patyshakuliyeva A."/>
            <person name="Rokas A."/>
            <person name="Ruiz-Duenas F.J."/>
            <person name="Sabat G."/>
            <person name="Salamov A."/>
            <person name="Samejima M."/>
            <person name="Schmutz J."/>
            <person name="Slot J.C."/>
            <person name="St John F."/>
            <person name="Stenlid J."/>
            <person name="Sun H."/>
            <person name="Sun S."/>
            <person name="Syed K."/>
            <person name="Tsang A."/>
            <person name="Wiebenga A."/>
            <person name="Young D."/>
            <person name="Pisabarro A."/>
            <person name="Eastwood D.C."/>
            <person name="Martin F."/>
            <person name="Cullen D."/>
            <person name="Grigoriev I.V."/>
            <person name="Hibbett D.S."/>
        </authorList>
    </citation>
    <scope>NUCLEOTIDE SEQUENCE [LARGE SCALE GENOMIC DNA]</scope>
    <source>
        <strain evidence="6 7">MD-104</strain>
    </source>
</reference>
<dbReference type="PANTHER" id="PTHR43791">
    <property type="entry name" value="PERMEASE-RELATED"/>
    <property type="match status" value="1"/>
</dbReference>
<keyword evidence="3" id="KW-0812">Transmembrane</keyword>
<dbReference type="Proteomes" id="UP000218811">
    <property type="component" value="Unassembled WGS sequence"/>
</dbReference>
<feature type="non-terminal residue" evidence="6">
    <location>
        <position position="1"/>
    </location>
</feature>
<comment type="subcellular location">
    <subcellularLocation>
        <location evidence="1">Membrane</location>
        <topology evidence="1">Multi-pass membrane protein</topology>
    </subcellularLocation>
</comment>
<dbReference type="GO" id="GO:0016020">
    <property type="term" value="C:membrane"/>
    <property type="evidence" value="ECO:0007669"/>
    <property type="project" value="UniProtKB-SubCell"/>
</dbReference>
<keyword evidence="5" id="KW-0472">Membrane</keyword>
<evidence type="ECO:0000313" key="6">
    <source>
        <dbReference type="EMBL" id="PCH35579.1"/>
    </source>
</evidence>
<organism evidence="6 7">
    <name type="scientific">Wolfiporia cocos (strain MD-104)</name>
    <name type="common">Brown rot fungus</name>
    <dbReference type="NCBI Taxonomy" id="742152"/>
    <lineage>
        <taxon>Eukaryota</taxon>
        <taxon>Fungi</taxon>
        <taxon>Dikarya</taxon>
        <taxon>Basidiomycota</taxon>
        <taxon>Agaricomycotina</taxon>
        <taxon>Agaricomycetes</taxon>
        <taxon>Polyporales</taxon>
        <taxon>Phaeolaceae</taxon>
        <taxon>Wolfiporia</taxon>
    </lineage>
</organism>
<keyword evidence="2" id="KW-0813">Transport</keyword>
<dbReference type="AlphaFoldDB" id="A0A2H3JA11"/>
<dbReference type="EMBL" id="KB467854">
    <property type="protein sequence ID" value="PCH35579.1"/>
    <property type="molecule type" value="Genomic_DNA"/>
</dbReference>
<gene>
    <name evidence="6" type="ORF">WOLCODRAFT_54316</name>
</gene>
<evidence type="ECO:0000256" key="2">
    <source>
        <dbReference type="ARBA" id="ARBA00022448"/>
    </source>
</evidence>
<name>A0A2H3JA11_WOLCO</name>
<keyword evidence="4" id="KW-1133">Transmembrane helix</keyword>
<evidence type="ECO:0000256" key="3">
    <source>
        <dbReference type="ARBA" id="ARBA00022692"/>
    </source>
</evidence>
<evidence type="ECO:0000256" key="5">
    <source>
        <dbReference type="ARBA" id="ARBA00023136"/>
    </source>
</evidence>
<evidence type="ECO:0000313" key="7">
    <source>
        <dbReference type="Proteomes" id="UP000218811"/>
    </source>
</evidence>
<dbReference type="InterPro" id="IPR036259">
    <property type="entry name" value="MFS_trans_sf"/>
</dbReference>
<proteinExistence type="predicted"/>
<keyword evidence="7" id="KW-1185">Reference proteome</keyword>